<protein>
    <recommendedName>
        <fullName evidence="8 9">Ribosomal RNA-processing protein 8</fullName>
        <ecNumber evidence="9">2.1.1.-</ecNumber>
    </recommendedName>
</protein>
<evidence type="ECO:0000256" key="6">
    <source>
        <dbReference type="ARBA" id="ARBA00022691"/>
    </source>
</evidence>
<evidence type="ECO:0000256" key="9">
    <source>
        <dbReference type="RuleBase" id="RU365074"/>
    </source>
</evidence>
<keyword evidence="7 9" id="KW-0539">Nucleus</keyword>
<dbReference type="Pfam" id="PF05148">
    <property type="entry name" value="Methyltransf_8"/>
    <property type="match status" value="1"/>
</dbReference>
<dbReference type="EC" id="2.1.1.-" evidence="9"/>
<dbReference type="CDD" id="cd02440">
    <property type="entry name" value="AdoMet_MTases"/>
    <property type="match status" value="1"/>
</dbReference>
<evidence type="ECO:0000256" key="1">
    <source>
        <dbReference type="ARBA" id="ARBA00004604"/>
    </source>
</evidence>
<proteinExistence type="inferred from homology"/>
<keyword evidence="6 9" id="KW-0949">S-adenosyl-L-methionine</keyword>
<feature type="compositionally biased region" description="Basic and acidic residues" evidence="10">
    <location>
        <begin position="138"/>
        <end position="153"/>
    </location>
</feature>
<keyword evidence="4 9" id="KW-0489">Methyltransferase</keyword>
<evidence type="ECO:0000256" key="10">
    <source>
        <dbReference type="SAM" id="MobiDB-lite"/>
    </source>
</evidence>
<evidence type="ECO:0000313" key="11">
    <source>
        <dbReference type="EMBL" id="KAG5929296.1"/>
    </source>
</evidence>
<feature type="compositionally biased region" description="Acidic residues" evidence="10">
    <location>
        <begin position="543"/>
        <end position="552"/>
    </location>
</feature>
<dbReference type="PANTHER" id="PTHR12787">
    <property type="entry name" value="RIBOSOMAL RNA-PROCESSING PROTEIN 8"/>
    <property type="match status" value="1"/>
</dbReference>
<comment type="function">
    <text evidence="9">S-adenosyl-L-methionine-dependent methyltransferase that specifically methylates the N(1) position of adenine in helix 25.1 in 25S rRNA. Required both for ribosomal 40S and 60S subunits biogenesis. Required for efficient pre-rRNA cleavage at site A2.</text>
</comment>
<dbReference type="EMBL" id="SRPY01000064">
    <property type="protein sequence ID" value="KAG5929296.1"/>
    <property type="molecule type" value="Genomic_DNA"/>
</dbReference>
<feature type="compositionally biased region" description="Low complexity" evidence="10">
    <location>
        <begin position="19"/>
        <end position="32"/>
    </location>
</feature>
<evidence type="ECO:0000256" key="5">
    <source>
        <dbReference type="ARBA" id="ARBA00022679"/>
    </source>
</evidence>
<evidence type="ECO:0000256" key="7">
    <source>
        <dbReference type="ARBA" id="ARBA00023242"/>
    </source>
</evidence>
<evidence type="ECO:0000256" key="8">
    <source>
        <dbReference type="ARBA" id="ARBA00076672"/>
    </source>
</evidence>
<feature type="compositionally biased region" description="Basic residues" evidence="10">
    <location>
        <begin position="154"/>
        <end position="163"/>
    </location>
</feature>
<dbReference type="InterPro" id="IPR042036">
    <property type="entry name" value="RRP8_N"/>
</dbReference>
<comment type="caution">
    <text evidence="11">The sequence shown here is derived from an EMBL/GenBank/DDBJ whole genome shotgun (WGS) entry which is preliminary data.</text>
</comment>
<feature type="compositionally biased region" description="Basic and acidic residues" evidence="10">
    <location>
        <begin position="169"/>
        <end position="184"/>
    </location>
</feature>
<dbReference type="OrthoDB" id="10258825at2759"/>
<dbReference type="GO" id="GO:0042273">
    <property type="term" value="P:ribosomal large subunit biogenesis"/>
    <property type="evidence" value="ECO:0007669"/>
    <property type="project" value="TreeGrafter"/>
</dbReference>
<accession>A0A8K0JBB9</accession>
<dbReference type="Proteomes" id="UP000811619">
    <property type="component" value="Unassembled WGS sequence"/>
</dbReference>
<dbReference type="InterPro" id="IPR007823">
    <property type="entry name" value="RRP8"/>
</dbReference>
<keyword evidence="3 9" id="KW-0698">rRNA processing</keyword>
<dbReference type="SUPFAM" id="SSF53335">
    <property type="entry name" value="S-adenosyl-L-methionine-dependent methyltransferases"/>
    <property type="match status" value="1"/>
</dbReference>
<comment type="similarity">
    <text evidence="2 9">Belongs to the methyltransferase superfamily. RRP8 family.</text>
</comment>
<dbReference type="PANTHER" id="PTHR12787:SF0">
    <property type="entry name" value="RIBOSOMAL RNA-PROCESSING PROTEIN 8"/>
    <property type="match status" value="1"/>
</dbReference>
<dbReference type="InterPro" id="IPR029063">
    <property type="entry name" value="SAM-dependent_MTases_sf"/>
</dbReference>
<feature type="region of interest" description="Disordered" evidence="10">
    <location>
        <begin position="1"/>
        <end position="52"/>
    </location>
</feature>
<evidence type="ECO:0000256" key="4">
    <source>
        <dbReference type="ARBA" id="ARBA00022603"/>
    </source>
</evidence>
<dbReference type="AlphaFoldDB" id="A0A8K0JBB9"/>
<feature type="compositionally biased region" description="Polar residues" evidence="10">
    <location>
        <begin position="106"/>
        <end position="115"/>
    </location>
</feature>
<reference evidence="11" key="1">
    <citation type="journal article" date="2020" name="bioRxiv">
        <title>Whole genome comparisons of ergot fungi reveals the divergence and evolution of species within the genus Claviceps are the result of varying mechanisms driving genome evolution and host range expansion.</title>
        <authorList>
            <person name="Wyka S.A."/>
            <person name="Mondo S.J."/>
            <person name="Liu M."/>
            <person name="Dettman J."/>
            <person name="Nalam V."/>
            <person name="Broders K.D."/>
        </authorList>
    </citation>
    <scope>NUCLEOTIDE SEQUENCE</scope>
    <source>
        <strain evidence="11">CCC 489</strain>
    </source>
</reference>
<name>A0A8K0JBB9_9HYPO</name>
<dbReference type="FunFam" id="1.10.10.2150:FF:000001">
    <property type="entry name" value="Ribosomal RNA-processing protein 8"/>
    <property type="match status" value="1"/>
</dbReference>
<evidence type="ECO:0000256" key="2">
    <source>
        <dbReference type="ARBA" id="ARBA00006301"/>
    </source>
</evidence>
<sequence length="564" mass="61239">MFAVPGWSVSAEALKPETASAKASGGASPAASKSRKRKRNNGPGAESQHVTAANVADLYESVVEGRGVTAEGNVTAKKARPEKGKASAGGEATSAKRMKTEKEENSVTSGSASAKSTHEGQKSKKSKDKNKNKNSGDSSRDHDHDAEDKDRNREKHHGKKKKGANNGGGEKKQEDSTADEEKSDPNQPSGAMSSSSSSSLKPGNVAQSSQPQAAAPKLTPLQASMREKLISARFRHLNETLYTKPSAEAFDLFQESPEMFDEYHDGFRRQVKVWPENPVDSFLGDIRSRAKARPPLKGRPGPSPSQRSKMALPRTAGTCTIADLGCGDARLAASLQKESSKLHLDIKSFDLQSPSPLVTKADIANLPLEDGSVNVAIFCLALMGTNWIDFIEEAYRILHWKGELWIAEIKSRFGPPRKNAVVEHSVGHRKKNNVAPSKKVKAAQAAQVDALHGEDLAVEVDGSEDRRRETDVTAFIEALQKRGFVLQGERAEAVDLSNRMFVKMHFIKGASPTKGKGVQMQGDRMQGQAQKRKRAFAPKRDGDEGEDKDENEASILKPCVYKIR</sequence>
<feature type="region of interest" description="Disordered" evidence="10">
    <location>
        <begin position="64"/>
        <end position="217"/>
    </location>
</feature>
<comment type="subcellular location">
    <subcellularLocation>
        <location evidence="1 9">Nucleus</location>
        <location evidence="1 9">Nucleolus</location>
    </subcellularLocation>
</comment>
<feature type="compositionally biased region" description="Low complexity" evidence="10">
    <location>
        <begin position="206"/>
        <end position="216"/>
    </location>
</feature>
<keyword evidence="5 9" id="KW-0808">Transferase</keyword>
<feature type="region of interest" description="Disordered" evidence="10">
    <location>
        <begin position="284"/>
        <end position="313"/>
    </location>
</feature>
<feature type="region of interest" description="Disordered" evidence="10">
    <location>
        <begin position="512"/>
        <end position="564"/>
    </location>
</feature>
<evidence type="ECO:0000256" key="3">
    <source>
        <dbReference type="ARBA" id="ARBA00022552"/>
    </source>
</evidence>
<organism evidence="11 12">
    <name type="scientific">Claviceps africana</name>
    <dbReference type="NCBI Taxonomy" id="83212"/>
    <lineage>
        <taxon>Eukaryota</taxon>
        <taxon>Fungi</taxon>
        <taxon>Dikarya</taxon>
        <taxon>Ascomycota</taxon>
        <taxon>Pezizomycotina</taxon>
        <taxon>Sordariomycetes</taxon>
        <taxon>Hypocreomycetidae</taxon>
        <taxon>Hypocreales</taxon>
        <taxon>Clavicipitaceae</taxon>
        <taxon>Claviceps</taxon>
    </lineage>
</organism>
<feature type="compositionally biased region" description="Basic residues" evidence="10">
    <location>
        <begin position="123"/>
        <end position="132"/>
    </location>
</feature>
<dbReference type="Gene3D" id="3.40.50.150">
    <property type="entry name" value="Vaccinia Virus protein VP39"/>
    <property type="match status" value="1"/>
</dbReference>
<dbReference type="Gene3D" id="1.10.10.2150">
    <property type="entry name" value="Ribosomal RNA-processing protein 8, N-terminal domain"/>
    <property type="match status" value="1"/>
</dbReference>
<dbReference type="GO" id="GO:0016433">
    <property type="term" value="F:rRNA (adenine) methyltransferase activity"/>
    <property type="evidence" value="ECO:0007669"/>
    <property type="project" value="TreeGrafter"/>
</dbReference>
<evidence type="ECO:0000313" key="12">
    <source>
        <dbReference type="Proteomes" id="UP000811619"/>
    </source>
</evidence>
<gene>
    <name evidence="11" type="ORF">E4U42_006362</name>
</gene>
<keyword evidence="12" id="KW-1185">Reference proteome</keyword>
<dbReference type="GO" id="GO:0005730">
    <property type="term" value="C:nucleolus"/>
    <property type="evidence" value="ECO:0007669"/>
    <property type="project" value="UniProtKB-SubCell"/>
</dbReference>